<evidence type="ECO:0000256" key="1">
    <source>
        <dbReference type="SAM" id="MobiDB-lite"/>
    </source>
</evidence>
<proteinExistence type="predicted"/>
<dbReference type="AlphaFoldDB" id="A0A2N9M5G7"/>
<evidence type="ECO:0000313" key="2">
    <source>
        <dbReference type="EMBL" id="SPE30723.1"/>
    </source>
</evidence>
<feature type="region of interest" description="Disordered" evidence="1">
    <location>
        <begin position="39"/>
        <end position="64"/>
    </location>
</feature>
<dbReference type="EMBL" id="OKRB01000141">
    <property type="protein sequence ID" value="SPE30723.1"/>
    <property type="molecule type" value="Genomic_DNA"/>
</dbReference>
<sequence length="87" mass="10213">MELCMELNVPRLQAELRQSYTRFIGVWSQNMNEVTDRFSTARQGAGARGNKGTRERGTRRAPRRARVKLPRKLVKFWARARTAHRWA</sequence>
<name>A0A2N9M5G7_9BACT</name>
<gene>
    <name evidence="2" type="ORF">SBA5_80092</name>
</gene>
<organism evidence="2 3">
    <name type="scientific">Candidatus Sulfuritelmatomonas gaucii</name>
    <dbReference type="NCBI Taxonomy" id="2043161"/>
    <lineage>
        <taxon>Bacteria</taxon>
        <taxon>Pseudomonadati</taxon>
        <taxon>Acidobacteriota</taxon>
        <taxon>Terriglobia</taxon>
        <taxon>Terriglobales</taxon>
        <taxon>Acidobacteriaceae</taxon>
        <taxon>Candidatus Sulfuritelmatomonas</taxon>
    </lineage>
</organism>
<evidence type="ECO:0000313" key="3">
    <source>
        <dbReference type="Proteomes" id="UP000239735"/>
    </source>
</evidence>
<protein>
    <submittedName>
        <fullName evidence="2">Uncharacterized protein</fullName>
    </submittedName>
</protein>
<dbReference type="Proteomes" id="UP000239735">
    <property type="component" value="Unassembled WGS sequence"/>
</dbReference>
<accession>A0A2N9M5G7</accession>
<reference evidence="3" key="1">
    <citation type="submission" date="2018-02" db="EMBL/GenBank/DDBJ databases">
        <authorList>
            <person name="Hausmann B."/>
        </authorList>
    </citation>
    <scope>NUCLEOTIDE SEQUENCE [LARGE SCALE GENOMIC DNA]</scope>
    <source>
        <strain evidence="3">Peat soil MAG SbA5</strain>
    </source>
</reference>